<dbReference type="KEGG" id="vcm:VCM66_2298"/>
<evidence type="ECO:0000256" key="1">
    <source>
        <dbReference type="SAM" id="Phobius"/>
    </source>
</evidence>
<reference evidence="2 3" key="1">
    <citation type="journal article" date="2008" name="PLoS ONE">
        <title>A recalibrated molecular clock and independent origins for the cholera pandemic clones.</title>
        <authorList>
            <person name="Feng L."/>
            <person name="Reeves P.R."/>
            <person name="Lan R."/>
            <person name="Ren Y."/>
            <person name="Gao C."/>
            <person name="Zhou Z."/>
            <person name="Ren Y."/>
            <person name="Cheng J."/>
            <person name="Wang W."/>
            <person name="Wang J."/>
            <person name="Qian W."/>
            <person name="Li D."/>
            <person name="Wang L."/>
        </authorList>
    </citation>
    <scope>NUCLEOTIDE SEQUENCE [LARGE SCALE GENOMIC DNA]</scope>
    <source>
        <strain evidence="2 3">M66-2</strain>
    </source>
</reference>
<accession>C3LQE7</accession>
<feature type="transmembrane region" description="Helical" evidence="1">
    <location>
        <begin position="6"/>
        <end position="27"/>
    </location>
</feature>
<keyword evidence="1" id="KW-0472">Membrane</keyword>
<keyword evidence="1" id="KW-0812">Transmembrane</keyword>
<gene>
    <name evidence="2" type="ordered locus">VCM66_2298</name>
</gene>
<evidence type="ECO:0000313" key="3">
    <source>
        <dbReference type="Proteomes" id="UP000001217"/>
    </source>
</evidence>
<proteinExistence type="predicted"/>
<name>C3LQE7_VIBCM</name>
<dbReference type="EMBL" id="CP001233">
    <property type="protein sequence ID" value="ACP06599.1"/>
    <property type="molecule type" value="Genomic_DNA"/>
</dbReference>
<dbReference type="Proteomes" id="UP000001217">
    <property type="component" value="Chromosome I"/>
</dbReference>
<protein>
    <submittedName>
        <fullName evidence="2">Uncharacterized protein</fullName>
    </submittedName>
</protein>
<evidence type="ECO:0000313" key="2">
    <source>
        <dbReference type="EMBL" id="ACP06599.1"/>
    </source>
</evidence>
<sequence length="36" mass="4225">MSTQPFPSILFYFGQHSLLAFFMPILITRDKTLSYL</sequence>
<dbReference type="HOGENOM" id="CLU_3359124_0_0_6"/>
<dbReference type="AlphaFoldDB" id="C3LQE7"/>
<organism evidence="2 3">
    <name type="scientific">Vibrio cholerae serotype O1 (strain M66-2)</name>
    <dbReference type="NCBI Taxonomy" id="579112"/>
    <lineage>
        <taxon>Bacteria</taxon>
        <taxon>Pseudomonadati</taxon>
        <taxon>Pseudomonadota</taxon>
        <taxon>Gammaproteobacteria</taxon>
        <taxon>Vibrionales</taxon>
        <taxon>Vibrionaceae</taxon>
        <taxon>Vibrio</taxon>
    </lineage>
</organism>
<keyword evidence="1" id="KW-1133">Transmembrane helix</keyword>